<evidence type="ECO:0000259" key="1">
    <source>
        <dbReference type="Pfam" id="PF13449"/>
    </source>
</evidence>
<gene>
    <name evidence="3" type="ORF">AA994_07625</name>
    <name evidence="2" type="ORF">CVU5213_02240</name>
</gene>
<dbReference type="Proteomes" id="UP000811399">
    <property type="component" value="Unassembled WGS sequence"/>
</dbReference>
<evidence type="ECO:0000313" key="3">
    <source>
        <dbReference type="EMBL" id="PHY89667.1"/>
    </source>
</evidence>
<comment type="caution">
    <text evidence="3">The sequence shown here is derived from an EMBL/GenBank/DDBJ whole genome shotgun (WGS) entry which is preliminary data.</text>
</comment>
<proteinExistence type="predicted"/>
<dbReference type="PANTHER" id="PTHR37957">
    <property type="entry name" value="BLR7070 PROTEIN"/>
    <property type="match status" value="1"/>
</dbReference>
<reference evidence="4" key="2">
    <citation type="submission" date="2015-06" db="EMBL/GenBank/DDBJ databases">
        <authorList>
            <person name="Parisi A."/>
            <person name="Chiara M."/>
            <person name="Florio D."/>
            <person name="Miccolupo A."/>
            <person name="Manzari C."/>
            <person name="Mion D."/>
            <person name="Caruso M."/>
            <person name="D'erchia A.M."/>
            <person name="Zanoni R."/>
        </authorList>
    </citation>
    <scope>NUCLEOTIDE SEQUENCE [LARGE SCALE GENOMIC DNA]</scope>
    <source>
        <strain evidence="4">73/13</strain>
    </source>
</reference>
<sequence length="440" mass="50285">MKKIVGSLCLCSILFAANEYEANLAGHIVIPAENFINAPKDAPEFLQSTGKFLRTIRNENLGAFNANYTEEESSNTFRIPFKKQALQGHSGVKFTGDKSYWLLSDNGLGTKKNSPDSMTFIHNYEFDFQKGSYKHLKTIFFNDKDKKFPYLITLESTKSRYLTGADIDPESFQIVGKSFWVGDEFGPFLLEFDEKGTLKELFDVNLNRKPVLSPDNPSLQLSNPDILENKANIKRSKGFEAMASSKDKTKLYPMLEYAIFKDGKYENKGGKNYLRILEFDIKARKFTDKSYAYILESNAHSIGDFNMIDEEYGLIIERDDTEGTMDKACRGQETKSCFKNPAKFKRIYKVKLDDKKGVAEKIAYIDLMNINDTNKIAKKPLVNGKFVFPFFTIEDVDIVDDKHIVVANDNNFPFSSSREPYVPDDNEIILLEVEEFLKIK</sequence>
<organism evidence="3 4">
    <name type="scientific">Campylobacter vulpis</name>
    <dbReference type="NCBI Taxonomy" id="1655500"/>
    <lineage>
        <taxon>Bacteria</taxon>
        <taxon>Pseudomonadati</taxon>
        <taxon>Campylobacterota</taxon>
        <taxon>Epsilonproteobacteria</taxon>
        <taxon>Campylobacterales</taxon>
        <taxon>Campylobacteraceae</taxon>
        <taxon>Campylobacter</taxon>
    </lineage>
</organism>
<dbReference type="EMBL" id="VJYU01000004">
    <property type="protein sequence ID" value="MBS4240556.1"/>
    <property type="molecule type" value="Genomic_DNA"/>
</dbReference>
<dbReference type="OrthoDB" id="384721at2"/>
<dbReference type="PANTHER" id="PTHR37957:SF1">
    <property type="entry name" value="PHYTASE-LIKE DOMAIN-CONTAINING PROTEIN"/>
    <property type="match status" value="1"/>
</dbReference>
<evidence type="ECO:0000313" key="2">
    <source>
        <dbReference type="EMBL" id="MBS4240556.1"/>
    </source>
</evidence>
<dbReference type="AlphaFoldDB" id="A0A2G4QZE7"/>
<keyword evidence="5" id="KW-1185">Reference proteome</keyword>
<reference evidence="2" key="3">
    <citation type="submission" date="2019-07" db="EMBL/GenBank/DDBJ databases">
        <authorList>
            <person name="Miller W.G."/>
        </authorList>
    </citation>
    <scope>NUCLEOTIDE SEQUENCE</scope>
    <source>
        <strain evidence="2">52/13</strain>
    </source>
</reference>
<feature type="domain" description="Phytase-like" evidence="1">
    <location>
        <begin position="84"/>
        <end position="412"/>
    </location>
</feature>
<dbReference type="RefSeq" id="WP_099462581.1">
    <property type="nucleotide sequence ID" value="NZ_LDWY01000087.1"/>
</dbReference>
<dbReference type="EMBL" id="LDWY01000087">
    <property type="protein sequence ID" value="PHY89667.1"/>
    <property type="molecule type" value="Genomic_DNA"/>
</dbReference>
<accession>A0A2G4QZE7</accession>
<evidence type="ECO:0000313" key="5">
    <source>
        <dbReference type="Proteomes" id="UP000811399"/>
    </source>
</evidence>
<protein>
    <submittedName>
        <fullName evidence="2">Esterase-like activity of phytase family protein</fullName>
    </submittedName>
    <submittedName>
        <fullName evidence="3">Glycerophosphodiester phosphodiesterase</fullName>
    </submittedName>
</protein>
<reference evidence="2 5" key="4">
    <citation type="journal article" date="2021" name="Syst. Appl. Microbiol.">
        <title>nCampylobacter vulpis sp. nov. isolated from wild red foxes.</title>
        <authorList>
            <person name="Parisi A."/>
            <person name="Chiara M."/>
            <person name="Caffara M."/>
            <person name="Mion D."/>
            <person name="Miller W.G."/>
            <person name="Caruso M."/>
            <person name="Manzari C."/>
            <person name="Florio D."/>
            <person name="Capozzi L."/>
            <person name="D'Erchia A.M."/>
            <person name="Manzulli V."/>
            <person name="Zanoni R.G."/>
        </authorList>
    </citation>
    <scope>NUCLEOTIDE SEQUENCE [LARGE SCALE GENOMIC DNA]</scope>
    <source>
        <strain evidence="2 5">52/13</strain>
    </source>
</reference>
<name>A0A2G4QZE7_9BACT</name>
<dbReference type="InterPro" id="IPR027372">
    <property type="entry name" value="Phytase-like_dom"/>
</dbReference>
<dbReference type="Proteomes" id="UP000237472">
    <property type="component" value="Unassembled WGS sequence"/>
</dbReference>
<evidence type="ECO:0000313" key="4">
    <source>
        <dbReference type="Proteomes" id="UP000237472"/>
    </source>
</evidence>
<dbReference type="Pfam" id="PF13449">
    <property type="entry name" value="Phytase-like"/>
    <property type="match status" value="1"/>
</dbReference>
<reference evidence="3" key="1">
    <citation type="submission" date="2015-06" db="EMBL/GenBank/DDBJ databases">
        <authorList>
            <person name="Hoefler B.C."/>
            <person name="Straight P.D."/>
        </authorList>
    </citation>
    <scope>NUCLEOTIDE SEQUENCE [LARGE SCALE GENOMIC DNA]</scope>
    <source>
        <strain evidence="3">73/13</strain>
    </source>
</reference>